<evidence type="ECO:0000256" key="2">
    <source>
        <dbReference type="ARBA" id="ARBA00022603"/>
    </source>
</evidence>
<dbReference type="Pfam" id="PF07669">
    <property type="entry name" value="Eco57I"/>
    <property type="match status" value="1"/>
</dbReference>
<comment type="caution">
    <text evidence="7">The sequence shown here is derived from an EMBL/GenBank/DDBJ whole genome shotgun (WGS) entry which is preliminary data.</text>
</comment>
<proteinExistence type="predicted"/>
<keyword evidence="3" id="KW-0808">Transferase</keyword>
<organism evidence="7 8">
    <name type="scientific">Verrucosispora sioxanthis</name>
    <dbReference type="NCBI Taxonomy" id="2499994"/>
    <lineage>
        <taxon>Bacteria</taxon>
        <taxon>Bacillati</taxon>
        <taxon>Actinomycetota</taxon>
        <taxon>Actinomycetes</taxon>
        <taxon>Micromonosporales</taxon>
        <taxon>Micromonosporaceae</taxon>
        <taxon>Micromonospora</taxon>
    </lineage>
</organism>
<keyword evidence="2 7" id="KW-0489">Methyltransferase</keyword>
<evidence type="ECO:0000256" key="4">
    <source>
        <dbReference type="ARBA" id="ARBA00022691"/>
    </source>
</evidence>
<dbReference type="Proteomes" id="UP000478148">
    <property type="component" value="Unassembled WGS sequence"/>
</dbReference>
<evidence type="ECO:0000256" key="5">
    <source>
        <dbReference type="ARBA" id="ARBA00047942"/>
    </source>
</evidence>
<dbReference type="InterPro" id="IPR011639">
    <property type="entry name" value="MethylTrfase_TaqI-like_dom"/>
</dbReference>
<keyword evidence="8" id="KW-1185">Reference proteome</keyword>
<dbReference type="GO" id="GO:0003676">
    <property type="term" value="F:nucleic acid binding"/>
    <property type="evidence" value="ECO:0007669"/>
    <property type="project" value="InterPro"/>
</dbReference>
<dbReference type="GO" id="GO:0006304">
    <property type="term" value="P:DNA modification"/>
    <property type="evidence" value="ECO:0007669"/>
    <property type="project" value="InterPro"/>
</dbReference>
<feature type="domain" description="Type II methyltransferase M.TaqI-like" evidence="6">
    <location>
        <begin position="551"/>
        <end position="781"/>
    </location>
</feature>
<dbReference type="SUPFAM" id="SSF53335">
    <property type="entry name" value="S-adenosyl-L-methionine-dependent methyltransferases"/>
    <property type="match status" value="1"/>
</dbReference>
<dbReference type="PANTHER" id="PTHR33841">
    <property type="entry name" value="DNA METHYLTRANSFERASE YEEA-RELATED"/>
    <property type="match status" value="1"/>
</dbReference>
<reference evidence="7 8" key="1">
    <citation type="submission" date="2020-02" db="EMBL/GenBank/DDBJ databases">
        <title>Draft Genome Sequence of Verrucosispora sp. Strain CWR15, Isolated from Gulf of Mexico Sponge.</title>
        <authorList>
            <person name="Kennedy S.J."/>
            <person name="Cella E."/>
            <person name="Azarian T."/>
            <person name="Baker B.J."/>
            <person name="Shaw L.N."/>
        </authorList>
    </citation>
    <scope>NUCLEOTIDE SEQUENCE [LARGE SCALE GENOMIC DNA]</scope>
    <source>
        <strain evidence="7 8">CWR15</strain>
    </source>
</reference>
<dbReference type="InterPro" id="IPR029063">
    <property type="entry name" value="SAM-dependent_MTases_sf"/>
</dbReference>
<name>A0A6M1L7L5_9ACTN</name>
<evidence type="ECO:0000313" key="8">
    <source>
        <dbReference type="Proteomes" id="UP000478148"/>
    </source>
</evidence>
<accession>A0A6M1L7L5</accession>
<keyword evidence="4" id="KW-0949">S-adenosyl-L-methionine</keyword>
<dbReference type="PRINTS" id="PR00507">
    <property type="entry name" value="N12N6MTFRASE"/>
</dbReference>
<dbReference type="EMBL" id="SAIY01000005">
    <property type="protein sequence ID" value="NGM14213.1"/>
    <property type="molecule type" value="Genomic_DNA"/>
</dbReference>
<comment type="catalytic activity">
    <reaction evidence="5">
        <text>a 2'-deoxyadenosine in DNA + S-adenosyl-L-methionine = an N(6)-methyl-2'-deoxyadenosine in DNA + S-adenosyl-L-homocysteine + H(+)</text>
        <dbReference type="Rhea" id="RHEA:15197"/>
        <dbReference type="Rhea" id="RHEA-COMP:12418"/>
        <dbReference type="Rhea" id="RHEA-COMP:12419"/>
        <dbReference type="ChEBI" id="CHEBI:15378"/>
        <dbReference type="ChEBI" id="CHEBI:57856"/>
        <dbReference type="ChEBI" id="CHEBI:59789"/>
        <dbReference type="ChEBI" id="CHEBI:90615"/>
        <dbReference type="ChEBI" id="CHEBI:90616"/>
        <dbReference type="EC" id="2.1.1.72"/>
    </reaction>
</comment>
<dbReference type="PANTHER" id="PTHR33841:SF1">
    <property type="entry name" value="DNA METHYLTRANSFERASE A"/>
    <property type="match status" value="1"/>
</dbReference>
<protein>
    <recommendedName>
        <fullName evidence="1">site-specific DNA-methyltransferase (adenine-specific)</fullName>
        <ecNumber evidence="1">2.1.1.72</ecNumber>
    </recommendedName>
</protein>
<gene>
    <name evidence="7" type="ORF">ENC19_16810</name>
</gene>
<evidence type="ECO:0000259" key="6">
    <source>
        <dbReference type="Pfam" id="PF07669"/>
    </source>
</evidence>
<dbReference type="AlphaFoldDB" id="A0A6M1L7L5"/>
<dbReference type="InterPro" id="IPR002052">
    <property type="entry name" value="DNA_methylase_N6_adenine_CS"/>
</dbReference>
<evidence type="ECO:0000256" key="1">
    <source>
        <dbReference type="ARBA" id="ARBA00011900"/>
    </source>
</evidence>
<dbReference type="RefSeq" id="WP_164448107.1">
    <property type="nucleotide sequence ID" value="NZ_SAIY01000005.1"/>
</dbReference>
<evidence type="ECO:0000313" key="7">
    <source>
        <dbReference type="EMBL" id="NGM14213.1"/>
    </source>
</evidence>
<sequence length="1278" mass="141702">MLNITVTGTALSTYYLADPALFLREQRARIGAEATDDLRYARKELRRLAADIDETTPLGQARARILGWLACFGWRFVSRVNGLDEPLPGCDDAETERAWVLVTPPGQHLDASPTGRRAGKLRPQRQAEVCVRGGTLPAVLVTNGTELRVIRRDPGLGGEANYLAIDLAGLAELGDDHEWNVIWALLRPEAFTPDGTGTILWDAVEQASLQAATRVSENLSEGVRIAIAAIANGALADLRLRGVPDPAARDLFADVLRIAYRLLFVSYAEDRGLLPVGTPIYDSGYSLRRLRTEITDPRTVFWEPDSGHLWQALRAQWGLLREGADAGELKITGFNGGLFDTDQCPILDHPNLTVGDTFVRAAIDALAFTQPTRSINRRDTVGRRPINYRELGVEQLGSVYEGLLAYEPHIAECPKAVVRVGRGQSAIEQVINADQVPQNAEILAELPTGTFYQFEATGERKGSGSYYTPRALAHFVVVETLRPLVENATPEQILNLRVCDPAMGSGAFLVPAVHQLTEAYGEALARAGEDIDHKLDDAERAAYRRLIVERCIYGVDLNPMAVDLAKVSLWLATAASGKPLSFLDAHLRCGNSVIGASIATWEGVPLPAQNNRDTGADLSESQDSLFDLDEPDLTTIINVRQALAEAPSEDRLHVRAKEKRFARLIEGDDFTRLRALGDWWVAPFFLPEFARYAGGWRQGRSQIAHNQPSPYPAIADLRQRVADYIRHEIRPFHWDIEFPEVFFESNGNRRPDAGFDAIIGNPPWEGVTFKSAEFFGRFDPSYTLLKKKDEKEQREAFLMALANVSAVRAGADRRLAGVKSFIKNSGLYRMLYGHGTTFNYYRIFLERELELLSPVGRLGVTIDSGVASDAATTAHRRALLDECTVDWFVLCDNTNKIFPIDSREQFLILVAQRGGLTDPLRFTSGVSRLEHLVELDSRTLNISRKTLEVLSPETMAVPDVRDPILVDLMEILSTNRPLFLDAMPVGQWRISWGREFHLSDDKRYFAPDGGGPPMRDGKDIHQYVHNFADPTYRLVEETGENALVSRARKLASKGDGRSVKRNKGEAFLSVPGPRLNVLEVPMDSYRPVVRRKARSGDERTLIAAIIPPGTAVTEMHFFYRSEFDHAANGYKTVLGAKAMVYVVGLLNSLVLDFVARRKVSTTVSKTIMSALPIADTSLVVGPGAEVVRLSARLTCRGPEFDELARVLGVESVPISLDEERQLRAQIDARVAHLYGLTAKHLEVILSDFRRTESAESSPVRPDEGYKDLVRQYFAALAE</sequence>
<dbReference type="InterPro" id="IPR050953">
    <property type="entry name" value="N4_N6_ade-DNA_methylase"/>
</dbReference>
<dbReference type="Gene3D" id="3.40.50.150">
    <property type="entry name" value="Vaccinia Virus protein VP39"/>
    <property type="match status" value="2"/>
</dbReference>
<dbReference type="PROSITE" id="PS00092">
    <property type="entry name" value="N6_MTASE"/>
    <property type="match status" value="1"/>
</dbReference>
<dbReference type="EC" id="2.1.1.72" evidence="1"/>
<dbReference type="GO" id="GO:0032259">
    <property type="term" value="P:methylation"/>
    <property type="evidence" value="ECO:0007669"/>
    <property type="project" value="UniProtKB-KW"/>
</dbReference>
<evidence type="ECO:0000256" key="3">
    <source>
        <dbReference type="ARBA" id="ARBA00022679"/>
    </source>
</evidence>
<dbReference type="GO" id="GO:0009007">
    <property type="term" value="F:site-specific DNA-methyltransferase (adenine-specific) activity"/>
    <property type="evidence" value="ECO:0007669"/>
    <property type="project" value="UniProtKB-EC"/>
</dbReference>